<dbReference type="AlphaFoldDB" id="A0AAD7C7R6"/>
<name>A0AAD7C7R6_9AGAR</name>
<evidence type="ECO:0000259" key="5">
    <source>
        <dbReference type="PROSITE" id="PS50865"/>
    </source>
</evidence>
<feature type="domain" description="MYND-type" evidence="5">
    <location>
        <begin position="249"/>
        <end position="294"/>
    </location>
</feature>
<evidence type="ECO:0000256" key="2">
    <source>
        <dbReference type="ARBA" id="ARBA00022771"/>
    </source>
</evidence>
<comment type="caution">
    <text evidence="6">The sequence shown here is derived from an EMBL/GenBank/DDBJ whole genome shotgun (WGS) entry which is preliminary data.</text>
</comment>
<evidence type="ECO:0000256" key="1">
    <source>
        <dbReference type="ARBA" id="ARBA00022723"/>
    </source>
</evidence>
<dbReference type="GO" id="GO:0008270">
    <property type="term" value="F:zinc ion binding"/>
    <property type="evidence" value="ECO:0007669"/>
    <property type="project" value="UniProtKB-KW"/>
</dbReference>
<keyword evidence="2 4" id="KW-0863">Zinc-finger</keyword>
<gene>
    <name evidence="6" type="ORF">FB45DRAFT_825812</name>
</gene>
<keyword evidence="7" id="KW-1185">Reference proteome</keyword>
<proteinExistence type="predicted"/>
<keyword evidence="1" id="KW-0479">Metal-binding</keyword>
<dbReference type="SUPFAM" id="SSF144232">
    <property type="entry name" value="HIT/MYND zinc finger-like"/>
    <property type="match status" value="1"/>
</dbReference>
<dbReference type="PROSITE" id="PS50865">
    <property type="entry name" value="ZF_MYND_2"/>
    <property type="match status" value="1"/>
</dbReference>
<accession>A0AAD7C7R6</accession>
<evidence type="ECO:0000313" key="6">
    <source>
        <dbReference type="EMBL" id="KAJ7641530.1"/>
    </source>
</evidence>
<evidence type="ECO:0000313" key="7">
    <source>
        <dbReference type="Proteomes" id="UP001221142"/>
    </source>
</evidence>
<sequence length="439" mass="49340">MLPRTEVLSLLRSLGVDLPRKTKLSDQELDERLSHTLDSAQYITRVVPNPSLDPNAYPSWFRDSSNQPLLKAVARYNIQEASMNLKSRLTGVANPISELYSNSAMDLRQTLVTIGNGCDTGRFSMVLQDEDRKNGICLRVLEVKKFDKNTPIFLVLFQPSLSGMVHRGSIQWISDQVSAGTARNLLNITATKQEQDLLQRILYANSERLAPSYKPNRAPAEDSFMLSFLIPVGPLEANDAAKYNANDGCSVCGAPASQQCSRCRAVKYCDAGELSFTSKFCQQEDWKSTHRPICNSVQNAKWTSITFLRADQPRPGMYGVRMNRLDIVQHDDDICQRPETFDSSKLLPPLVNTHGTAPFTVKVQVSLDGTEEILVYDEKRTFEALLLRSESPDPTKFDELARVVRSKSSSGAKMFLYAIRTGDWKMDVCLDSFPLHQEW</sequence>
<evidence type="ECO:0000256" key="4">
    <source>
        <dbReference type="PROSITE-ProRule" id="PRU00134"/>
    </source>
</evidence>
<organism evidence="6 7">
    <name type="scientific">Roridomyces roridus</name>
    <dbReference type="NCBI Taxonomy" id="1738132"/>
    <lineage>
        <taxon>Eukaryota</taxon>
        <taxon>Fungi</taxon>
        <taxon>Dikarya</taxon>
        <taxon>Basidiomycota</taxon>
        <taxon>Agaricomycotina</taxon>
        <taxon>Agaricomycetes</taxon>
        <taxon>Agaricomycetidae</taxon>
        <taxon>Agaricales</taxon>
        <taxon>Marasmiineae</taxon>
        <taxon>Mycenaceae</taxon>
        <taxon>Roridomyces</taxon>
    </lineage>
</organism>
<dbReference type="Pfam" id="PF01753">
    <property type="entry name" value="zf-MYND"/>
    <property type="match status" value="1"/>
</dbReference>
<dbReference type="EMBL" id="JARKIF010000004">
    <property type="protein sequence ID" value="KAJ7641530.1"/>
    <property type="molecule type" value="Genomic_DNA"/>
</dbReference>
<keyword evidence="3" id="KW-0862">Zinc</keyword>
<reference evidence="6" key="1">
    <citation type="submission" date="2023-03" db="EMBL/GenBank/DDBJ databases">
        <title>Massive genome expansion in bonnet fungi (Mycena s.s.) driven by repeated elements and novel gene families across ecological guilds.</title>
        <authorList>
            <consortium name="Lawrence Berkeley National Laboratory"/>
            <person name="Harder C.B."/>
            <person name="Miyauchi S."/>
            <person name="Viragh M."/>
            <person name="Kuo A."/>
            <person name="Thoen E."/>
            <person name="Andreopoulos B."/>
            <person name="Lu D."/>
            <person name="Skrede I."/>
            <person name="Drula E."/>
            <person name="Henrissat B."/>
            <person name="Morin E."/>
            <person name="Kohler A."/>
            <person name="Barry K."/>
            <person name="LaButti K."/>
            <person name="Morin E."/>
            <person name="Salamov A."/>
            <person name="Lipzen A."/>
            <person name="Mereny Z."/>
            <person name="Hegedus B."/>
            <person name="Baldrian P."/>
            <person name="Stursova M."/>
            <person name="Weitz H."/>
            <person name="Taylor A."/>
            <person name="Grigoriev I.V."/>
            <person name="Nagy L.G."/>
            <person name="Martin F."/>
            <person name="Kauserud H."/>
        </authorList>
    </citation>
    <scope>NUCLEOTIDE SEQUENCE</scope>
    <source>
        <strain evidence="6">9284</strain>
    </source>
</reference>
<dbReference type="Proteomes" id="UP001221142">
    <property type="component" value="Unassembled WGS sequence"/>
</dbReference>
<dbReference type="Gene3D" id="6.10.140.2220">
    <property type="match status" value="1"/>
</dbReference>
<evidence type="ECO:0000256" key="3">
    <source>
        <dbReference type="ARBA" id="ARBA00022833"/>
    </source>
</evidence>
<dbReference type="InterPro" id="IPR002893">
    <property type="entry name" value="Znf_MYND"/>
</dbReference>
<protein>
    <recommendedName>
        <fullName evidence="5">MYND-type domain-containing protein</fullName>
    </recommendedName>
</protein>